<reference evidence="2 3" key="1">
    <citation type="submission" date="2024-01" db="EMBL/GenBank/DDBJ databases">
        <title>Hyphobacterium bacterium isolated from marine sediment.</title>
        <authorList>
            <person name="Zhao S."/>
        </authorList>
    </citation>
    <scope>NUCLEOTIDE SEQUENCE [LARGE SCALE GENOMIC DNA]</scope>
    <source>
        <strain evidence="3">HN65</strain>
    </source>
</reference>
<evidence type="ECO:0000259" key="1">
    <source>
        <dbReference type="Pfam" id="PF12706"/>
    </source>
</evidence>
<dbReference type="Gene3D" id="3.60.15.10">
    <property type="entry name" value="Ribonuclease Z/Hydroxyacylglutathione hydrolase-like"/>
    <property type="match status" value="1"/>
</dbReference>
<dbReference type="Pfam" id="PF12706">
    <property type="entry name" value="Lactamase_B_2"/>
    <property type="match status" value="1"/>
</dbReference>
<organism evidence="2 3">
    <name type="scientific">Hyphobacterium lacteum</name>
    <dbReference type="NCBI Taxonomy" id="3116575"/>
    <lineage>
        <taxon>Bacteria</taxon>
        <taxon>Pseudomonadati</taxon>
        <taxon>Pseudomonadota</taxon>
        <taxon>Alphaproteobacteria</taxon>
        <taxon>Maricaulales</taxon>
        <taxon>Maricaulaceae</taxon>
        <taxon>Hyphobacterium</taxon>
    </lineage>
</organism>
<dbReference type="Proteomes" id="UP001354971">
    <property type="component" value="Unassembled WGS sequence"/>
</dbReference>
<dbReference type="PANTHER" id="PTHR42663">
    <property type="entry name" value="HYDROLASE C777.06C-RELATED-RELATED"/>
    <property type="match status" value="1"/>
</dbReference>
<dbReference type="RefSeq" id="WP_330197616.1">
    <property type="nucleotide sequence ID" value="NZ_JAZDRP010000001.1"/>
</dbReference>
<accession>A0ABU7LM48</accession>
<gene>
    <name evidence="2" type="ORF">V0U79_01120</name>
</gene>
<comment type="caution">
    <text evidence="2">The sequence shown here is derived from an EMBL/GenBank/DDBJ whole genome shotgun (WGS) entry which is preliminary data.</text>
</comment>
<dbReference type="SUPFAM" id="SSF56281">
    <property type="entry name" value="Metallo-hydrolase/oxidoreductase"/>
    <property type="match status" value="1"/>
</dbReference>
<protein>
    <submittedName>
        <fullName evidence="2">MBL fold metallo-hydrolase</fullName>
    </submittedName>
</protein>
<evidence type="ECO:0000313" key="2">
    <source>
        <dbReference type="EMBL" id="MEE2524952.1"/>
    </source>
</evidence>
<sequence length="285" mass="31511">MSPEPVWKVTILGCGSSGGVPRPDGDWGACDPGNPKNRRRRCSILVEYADTDAQFDTGERTRIVVDTSPDFREQMLSAGVKRLDGVIFTHDHADQTHGIDDLRPYVLRARKRMPVWMLPETASSLTKRFKYIFTAREGSPYPAILDLTLVDAEHQDFHIPGPGGDMPVQMARLEHGGIIAAGYRFGPFAYSPDVSGIPDASFALVRNIPCWIVDALRETPHPTHASVSDALDWLERSMAGKGILTNLHVDLDYAALSERLPEIVTPAYDGMTVDSRNINNDNNDI</sequence>
<dbReference type="CDD" id="cd16279">
    <property type="entry name" value="metallo-hydrolase-like_MBL-fold"/>
    <property type="match status" value="1"/>
</dbReference>
<name>A0ABU7LM48_9PROT</name>
<dbReference type="InterPro" id="IPR036866">
    <property type="entry name" value="RibonucZ/Hydroxyglut_hydro"/>
</dbReference>
<evidence type="ECO:0000313" key="3">
    <source>
        <dbReference type="Proteomes" id="UP001354971"/>
    </source>
</evidence>
<dbReference type="PANTHER" id="PTHR42663:SF6">
    <property type="entry name" value="HYDROLASE C777.06C-RELATED"/>
    <property type="match status" value="1"/>
</dbReference>
<proteinExistence type="predicted"/>
<dbReference type="EMBL" id="JAZDRP010000001">
    <property type="protein sequence ID" value="MEE2524952.1"/>
    <property type="molecule type" value="Genomic_DNA"/>
</dbReference>
<dbReference type="InterPro" id="IPR001279">
    <property type="entry name" value="Metallo-B-lactamas"/>
</dbReference>
<keyword evidence="3" id="KW-1185">Reference proteome</keyword>
<feature type="domain" description="Metallo-beta-lactamase" evidence="1">
    <location>
        <begin position="61"/>
        <end position="244"/>
    </location>
</feature>